<evidence type="ECO:0000313" key="6">
    <source>
        <dbReference type="Proteomes" id="UP000001514"/>
    </source>
</evidence>
<dbReference type="AlphaFoldDB" id="D8REA7"/>
<dbReference type="OMA" id="LFVSNAW"/>
<gene>
    <name evidence="5" type="ORF">SELMODRAFT_91571</name>
</gene>
<keyword evidence="6" id="KW-1185">Reference proteome</keyword>
<dbReference type="Gene3D" id="3.30.470.20">
    <property type="entry name" value="ATP-grasp fold, B domain"/>
    <property type="match status" value="1"/>
</dbReference>
<evidence type="ECO:0000313" key="5">
    <source>
        <dbReference type="EMBL" id="EFJ29409.1"/>
    </source>
</evidence>
<evidence type="ECO:0000256" key="4">
    <source>
        <dbReference type="SAM" id="MobiDB-lite"/>
    </source>
</evidence>
<reference evidence="5 6" key="1">
    <citation type="journal article" date="2011" name="Science">
        <title>The Selaginella genome identifies genetic changes associated with the evolution of vascular plants.</title>
        <authorList>
            <person name="Banks J.A."/>
            <person name="Nishiyama T."/>
            <person name="Hasebe M."/>
            <person name="Bowman J.L."/>
            <person name="Gribskov M."/>
            <person name="dePamphilis C."/>
            <person name="Albert V.A."/>
            <person name="Aono N."/>
            <person name="Aoyama T."/>
            <person name="Ambrose B.A."/>
            <person name="Ashton N.W."/>
            <person name="Axtell M.J."/>
            <person name="Barker E."/>
            <person name="Barker M.S."/>
            <person name="Bennetzen J.L."/>
            <person name="Bonawitz N.D."/>
            <person name="Chapple C."/>
            <person name="Cheng C."/>
            <person name="Correa L.G."/>
            <person name="Dacre M."/>
            <person name="DeBarry J."/>
            <person name="Dreyer I."/>
            <person name="Elias M."/>
            <person name="Engstrom E.M."/>
            <person name="Estelle M."/>
            <person name="Feng L."/>
            <person name="Finet C."/>
            <person name="Floyd S.K."/>
            <person name="Frommer W.B."/>
            <person name="Fujita T."/>
            <person name="Gramzow L."/>
            <person name="Gutensohn M."/>
            <person name="Harholt J."/>
            <person name="Hattori M."/>
            <person name="Heyl A."/>
            <person name="Hirai T."/>
            <person name="Hiwatashi Y."/>
            <person name="Ishikawa M."/>
            <person name="Iwata M."/>
            <person name="Karol K.G."/>
            <person name="Koehler B."/>
            <person name="Kolukisaoglu U."/>
            <person name="Kubo M."/>
            <person name="Kurata T."/>
            <person name="Lalonde S."/>
            <person name="Li K."/>
            <person name="Li Y."/>
            <person name="Litt A."/>
            <person name="Lyons E."/>
            <person name="Manning G."/>
            <person name="Maruyama T."/>
            <person name="Michael T.P."/>
            <person name="Mikami K."/>
            <person name="Miyazaki S."/>
            <person name="Morinaga S."/>
            <person name="Murata T."/>
            <person name="Mueller-Roeber B."/>
            <person name="Nelson D.R."/>
            <person name="Obara M."/>
            <person name="Oguri Y."/>
            <person name="Olmstead R.G."/>
            <person name="Onodera N."/>
            <person name="Petersen B.L."/>
            <person name="Pils B."/>
            <person name="Prigge M."/>
            <person name="Rensing S.A."/>
            <person name="Riano-Pachon D.M."/>
            <person name="Roberts A.W."/>
            <person name="Sato Y."/>
            <person name="Scheller H.V."/>
            <person name="Schulz B."/>
            <person name="Schulz C."/>
            <person name="Shakirov E.V."/>
            <person name="Shibagaki N."/>
            <person name="Shinohara N."/>
            <person name="Shippen D.E."/>
            <person name="Soerensen I."/>
            <person name="Sotooka R."/>
            <person name="Sugimoto N."/>
            <person name="Sugita M."/>
            <person name="Sumikawa N."/>
            <person name="Tanurdzic M."/>
            <person name="Theissen G."/>
            <person name="Ulvskov P."/>
            <person name="Wakazuki S."/>
            <person name="Weng J.K."/>
            <person name="Willats W.W."/>
            <person name="Wipf D."/>
            <person name="Wolf P.G."/>
            <person name="Yang L."/>
            <person name="Zimmer A.D."/>
            <person name="Zhu Q."/>
            <person name="Mitros T."/>
            <person name="Hellsten U."/>
            <person name="Loque D."/>
            <person name="Otillar R."/>
            <person name="Salamov A."/>
            <person name="Schmutz J."/>
            <person name="Shapiro H."/>
            <person name="Lindquist E."/>
            <person name="Lucas S."/>
            <person name="Rokhsar D."/>
            <person name="Grigoriev I.V."/>
        </authorList>
    </citation>
    <scope>NUCLEOTIDE SEQUENCE [LARGE SCALE GENOMIC DNA]</scope>
</reference>
<feature type="non-terminal residue" evidence="5">
    <location>
        <position position="441"/>
    </location>
</feature>
<dbReference type="Pfam" id="PF03133">
    <property type="entry name" value="TTL"/>
    <property type="match status" value="1"/>
</dbReference>
<evidence type="ECO:0000256" key="3">
    <source>
        <dbReference type="ARBA" id="ARBA00022840"/>
    </source>
</evidence>
<feature type="region of interest" description="Disordered" evidence="4">
    <location>
        <begin position="1"/>
        <end position="20"/>
    </location>
</feature>
<dbReference type="PANTHER" id="PTHR12241">
    <property type="entry name" value="TUBULIN POLYGLUTAMYLASE"/>
    <property type="match status" value="1"/>
</dbReference>
<dbReference type="GO" id="GO:0000226">
    <property type="term" value="P:microtubule cytoskeleton organization"/>
    <property type="evidence" value="ECO:0000318"/>
    <property type="project" value="GO_Central"/>
</dbReference>
<dbReference type="InterPro" id="IPR004344">
    <property type="entry name" value="TTL/TTLL_fam"/>
</dbReference>
<dbReference type="STRING" id="88036.D8REA7"/>
<dbReference type="GO" id="GO:0015631">
    <property type="term" value="F:tubulin binding"/>
    <property type="evidence" value="ECO:0000318"/>
    <property type="project" value="GO_Central"/>
</dbReference>
<dbReference type="Gramene" id="EFJ29409">
    <property type="protein sequence ID" value="EFJ29409"/>
    <property type="gene ID" value="SELMODRAFT_91571"/>
</dbReference>
<dbReference type="HOGENOM" id="CLU_010131_1_1_1"/>
<keyword evidence="1" id="KW-0436">Ligase</keyword>
<dbReference type="SUPFAM" id="SSF56059">
    <property type="entry name" value="Glutathione synthetase ATP-binding domain-like"/>
    <property type="match status" value="1"/>
</dbReference>
<sequence>MGVPGCSPRPTVQIQQQRRQSIGLSKSDSVRNVEGIVKDYLALVAKDYISNDVTESYRIVKKKRMKRSEEVRVDLSHCKYEVMRNVIGKLGWQEALDDRPSHLYWTDSSIGPERLMALKHGQKVNHFFGMLQICRKKSLARHLSTMRKMFPAEYRFFPRAYILPNQLQEFLTRFRSPKLRTYILKPDNGSQGKGVALVQNIADVKQAIGGFSGANMLAQKYVTNPMLINGYKFDLRIYTLILSCEPLRLYLYREGLVRFCTMKYFKPTRENLRHSCMHLTNYSLNKLHPNFEYNDSEFDMDRGSKWSLSGLYRAMAARGYDTKKLKRQIKKMVVMTFIAIAPYLSHNYHTCLNEDDNGRSCFEVLGLDVLIDDKCKPWLLEVNHSPSFSIDTPLDLKVKEALLSDTLSLIHVDPTGLSKLSMAERKNSKMRLYGKQKEEKE</sequence>
<dbReference type="GO" id="GO:0036064">
    <property type="term" value="C:ciliary basal body"/>
    <property type="evidence" value="ECO:0000318"/>
    <property type="project" value="GO_Central"/>
</dbReference>
<dbReference type="PROSITE" id="PS51221">
    <property type="entry name" value="TTL"/>
    <property type="match status" value="1"/>
</dbReference>
<feature type="compositionally biased region" description="Polar residues" evidence="4">
    <location>
        <begin position="10"/>
        <end position="20"/>
    </location>
</feature>
<keyword evidence="3" id="KW-0067">ATP-binding</keyword>
<dbReference type="eggNOG" id="KOG2158">
    <property type="taxonomic scope" value="Eukaryota"/>
</dbReference>
<dbReference type="Proteomes" id="UP000001514">
    <property type="component" value="Unassembled WGS sequence"/>
</dbReference>
<evidence type="ECO:0000256" key="1">
    <source>
        <dbReference type="ARBA" id="ARBA00022598"/>
    </source>
</evidence>
<dbReference type="EMBL" id="GL377577">
    <property type="protein sequence ID" value="EFJ29409.1"/>
    <property type="molecule type" value="Genomic_DNA"/>
</dbReference>
<dbReference type="PANTHER" id="PTHR12241:SF147">
    <property type="entry name" value="TUBULIN POLYGLUTAMYLASE TTLL7"/>
    <property type="match status" value="1"/>
</dbReference>
<accession>D8REA7</accession>
<dbReference type="InParanoid" id="D8REA7"/>
<evidence type="ECO:0000256" key="2">
    <source>
        <dbReference type="ARBA" id="ARBA00022741"/>
    </source>
</evidence>
<dbReference type="GO" id="GO:0005524">
    <property type="term" value="F:ATP binding"/>
    <property type="evidence" value="ECO:0007669"/>
    <property type="project" value="UniProtKB-KW"/>
</dbReference>
<keyword evidence="2" id="KW-0547">Nucleotide-binding</keyword>
<name>D8REA7_SELML</name>
<organism evidence="6">
    <name type="scientific">Selaginella moellendorffii</name>
    <name type="common">Spikemoss</name>
    <dbReference type="NCBI Taxonomy" id="88036"/>
    <lineage>
        <taxon>Eukaryota</taxon>
        <taxon>Viridiplantae</taxon>
        <taxon>Streptophyta</taxon>
        <taxon>Embryophyta</taxon>
        <taxon>Tracheophyta</taxon>
        <taxon>Lycopodiopsida</taxon>
        <taxon>Selaginellales</taxon>
        <taxon>Selaginellaceae</taxon>
        <taxon>Selaginella</taxon>
    </lineage>
</organism>
<proteinExistence type="predicted"/>
<dbReference type="GO" id="GO:0070740">
    <property type="term" value="F:tubulin-glutamic acid ligase activity"/>
    <property type="evidence" value="ECO:0000318"/>
    <property type="project" value="GO_Central"/>
</dbReference>
<dbReference type="KEGG" id="smo:SELMODRAFT_91571"/>
<protein>
    <submittedName>
        <fullName evidence="5">Uncharacterized protein</fullName>
    </submittedName>
</protein>